<dbReference type="InterPro" id="IPR051813">
    <property type="entry name" value="HepT_RNase_toxin"/>
</dbReference>
<dbReference type="GO" id="GO:0110001">
    <property type="term" value="C:toxin-antitoxin complex"/>
    <property type="evidence" value="ECO:0007669"/>
    <property type="project" value="InterPro"/>
</dbReference>
<keyword evidence="5" id="KW-0378">Hydrolase</keyword>
<keyword evidence="4" id="KW-0547">Nucleotide-binding</keyword>
<comment type="caution">
    <text evidence="7">The sequence shown here is derived from an EMBL/GenBank/DDBJ whole genome shotgun (WGS) entry which is preliminary data.</text>
</comment>
<dbReference type="STRING" id="1802559.A2372_00180"/>
<keyword evidence="3" id="KW-0540">Nuclease</keyword>
<evidence type="ECO:0000256" key="5">
    <source>
        <dbReference type="ARBA" id="ARBA00022801"/>
    </source>
</evidence>
<comment type="similarity">
    <text evidence="6">Belongs to the HepT RNase toxin family.</text>
</comment>
<evidence type="ECO:0000256" key="2">
    <source>
        <dbReference type="ARBA" id="ARBA00022649"/>
    </source>
</evidence>
<organism evidence="7 8">
    <name type="scientific">Candidatus Wolfebacteria bacterium RIFOXYB1_FULL_54_12</name>
    <dbReference type="NCBI Taxonomy" id="1802559"/>
    <lineage>
        <taxon>Bacteria</taxon>
        <taxon>Candidatus Wolfeibacteriota</taxon>
    </lineage>
</organism>
<dbReference type="InterPro" id="IPR008201">
    <property type="entry name" value="HepT-like"/>
</dbReference>
<evidence type="ECO:0000256" key="1">
    <source>
        <dbReference type="ARBA" id="ARBA00022553"/>
    </source>
</evidence>
<dbReference type="PANTHER" id="PTHR34139">
    <property type="entry name" value="UPF0331 PROTEIN MJ0127"/>
    <property type="match status" value="1"/>
</dbReference>
<gene>
    <name evidence="7" type="ORF">A2372_00180</name>
</gene>
<keyword evidence="2" id="KW-1277">Toxin-antitoxin system</keyword>
<evidence type="ECO:0000256" key="6">
    <source>
        <dbReference type="ARBA" id="ARBA00024207"/>
    </source>
</evidence>
<dbReference type="AlphaFoldDB" id="A0A1F8DV02"/>
<evidence type="ECO:0008006" key="9">
    <source>
        <dbReference type="Google" id="ProtNLM"/>
    </source>
</evidence>
<keyword evidence="1" id="KW-0597">Phosphoprotein</keyword>
<dbReference type="GO" id="GO:0016787">
    <property type="term" value="F:hydrolase activity"/>
    <property type="evidence" value="ECO:0007669"/>
    <property type="project" value="UniProtKB-KW"/>
</dbReference>
<dbReference type="Pfam" id="PF01934">
    <property type="entry name" value="HepT-like"/>
    <property type="match status" value="1"/>
</dbReference>
<evidence type="ECO:0000313" key="8">
    <source>
        <dbReference type="Proteomes" id="UP000176422"/>
    </source>
</evidence>
<protein>
    <recommendedName>
        <fullName evidence="9">DUF86 domain-containing protein</fullName>
    </recommendedName>
</protein>
<reference evidence="7 8" key="1">
    <citation type="journal article" date="2016" name="Nat. Commun.">
        <title>Thousands of microbial genomes shed light on interconnected biogeochemical processes in an aquifer system.</title>
        <authorList>
            <person name="Anantharaman K."/>
            <person name="Brown C.T."/>
            <person name="Hug L.A."/>
            <person name="Sharon I."/>
            <person name="Castelle C.J."/>
            <person name="Probst A.J."/>
            <person name="Thomas B.C."/>
            <person name="Singh A."/>
            <person name="Wilkins M.J."/>
            <person name="Karaoz U."/>
            <person name="Brodie E.L."/>
            <person name="Williams K.H."/>
            <person name="Hubbard S.S."/>
            <person name="Banfield J.F."/>
        </authorList>
    </citation>
    <scope>NUCLEOTIDE SEQUENCE [LARGE SCALE GENOMIC DNA]</scope>
</reference>
<dbReference type="PANTHER" id="PTHR34139:SF1">
    <property type="entry name" value="RNASE MJ1380-RELATED"/>
    <property type="match status" value="1"/>
</dbReference>
<dbReference type="Proteomes" id="UP000176422">
    <property type="component" value="Unassembled WGS sequence"/>
</dbReference>
<proteinExistence type="inferred from homology"/>
<evidence type="ECO:0000313" key="7">
    <source>
        <dbReference type="EMBL" id="OGM92453.1"/>
    </source>
</evidence>
<dbReference type="Gene3D" id="1.20.120.580">
    <property type="entry name" value="bsu32300-like"/>
    <property type="match status" value="1"/>
</dbReference>
<sequence>MKKDSIYVGHIVDAADLIRKYIQGISQEQFEGNTLVRDGVVRQIEIIGEATRAISDEFKDKHQDIPWHKIVGMRNRLIHEYIDVDEAEVYRTAKNDIPKLKEDLLRMVR</sequence>
<dbReference type="InterPro" id="IPR037038">
    <property type="entry name" value="HepT-like_sf"/>
</dbReference>
<dbReference type="GO" id="GO:0000166">
    <property type="term" value="F:nucleotide binding"/>
    <property type="evidence" value="ECO:0007669"/>
    <property type="project" value="UniProtKB-KW"/>
</dbReference>
<dbReference type="EMBL" id="MGIT01000006">
    <property type="protein sequence ID" value="OGM92453.1"/>
    <property type="molecule type" value="Genomic_DNA"/>
</dbReference>
<dbReference type="GO" id="GO:0004540">
    <property type="term" value="F:RNA nuclease activity"/>
    <property type="evidence" value="ECO:0007669"/>
    <property type="project" value="InterPro"/>
</dbReference>
<accession>A0A1F8DV02</accession>
<evidence type="ECO:0000256" key="3">
    <source>
        <dbReference type="ARBA" id="ARBA00022722"/>
    </source>
</evidence>
<name>A0A1F8DV02_9BACT</name>
<evidence type="ECO:0000256" key="4">
    <source>
        <dbReference type="ARBA" id="ARBA00022741"/>
    </source>
</evidence>